<accession>A0A5S4VPG7</accession>
<protein>
    <submittedName>
        <fullName evidence="10">FtsX-like permease family protein</fullName>
    </submittedName>
</protein>
<sequence>MKHYLDLVPISAKIHKKQSRMSIFCIVLAVFLVTTIFGMADMFIRSQILQAQQEFGNWHIAIKNISNEEATIIASRPDIEVFSPYGVLNYRGDLGYTLGGKDVAICGCDESYITEIWTDQLEEGVFPQTSNEALVTENAKQIMGVAIGDPIAVETPDGDKLNFTISGFMNNTASIMSGDSYGIILNTEDYCAIYPNVSDGEPNDYGIMFFTQFANTRNIQGKIADLKEQCNLSNEQISSNNNLLGLLGQSRVPFLLQVYLAAAVLFALVMLAGIMMIASSLNSNVAQRTEFFGLMRCIGATPKQVMRLVRKEALSWCRLAIPVGISIGIVVIWVLCAILRFLSPEFFKAMPTFGFSVPSILAGIVVGLVTVLFAAYSPAKKAAKVSPLAAVSGNANDLEPARNAANTQLLKIDTALGIYHAKANRKNLFLMTSSFALSIILFLSFSVTVEFMQHTLTPLQPWTADLSIISPDNACAIDKALLDDLKENPVVDLAYGRKFAYEVPSVTNGIEKKMDLISYEQYQFDWAKDYLLEGSLESVQTDLGTGLIVYNSQNTIQIGDTVSLNTNGQSKEIQIVGMLSDCPFYSAAGVGTIICSEDTFEQITGESKYTVIDVQLVKGTTDEDVYVIRQMVDSSFTFADERMGNSSTMGTYYCFWLFIYGFLVLIAMITIFNIINSISMSVSARLKQYGAFRAIGVSMGQLSKMIVAEAFTYTIIGGVVGTVLGLFCNKLLFGMLISYRWGDAWTPPLPEVAVILLIVVSSVILAVHGPIKRIRNMSIVDTISAQ</sequence>
<evidence type="ECO:0000259" key="9">
    <source>
        <dbReference type="Pfam" id="PF12704"/>
    </source>
</evidence>
<evidence type="ECO:0000256" key="2">
    <source>
        <dbReference type="ARBA" id="ARBA00022475"/>
    </source>
</evidence>
<evidence type="ECO:0000256" key="1">
    <source>
        <dbReference type="ARBA" id="ARBA00004651"/>
    </source>
</evidence>
<feature type="domain" description="MacB-like periplasmic core" evidence="9">
    <location>
        <begin position="22"/>
        <end position="186"/>
    </location>
</feature>
<name>A0A5S4VPG7_9FIRM</name>
<evidence type="ECO:0000256" key="4">
    <source>
        <dbReference type="ARBA" id="ARBA00022989"/>
    </source>
</evidence>
<dbReference type="InterPro" id="IPR050250">
    <property type="entry name" value="Macrolide_Exporter_MacB"/>
</dbReference>
<comment type="subcellular location">
    <subcellularLocation>
        <location evidence="1">Cell membrane</location>
        <topology evidence="1">Multi-pass membrane protein</topology>
    </subcellularLocation>
</comment>
<keyword evidence="2" id="KW-1003">Cell membrane</keyword>
<evidence type="ECO:0000313" key="11">
    <source>
        <dbReference type="Proteomes" id="UP000324327"/>
    </source>
</evidence>
<comment type="similarity">
    <text evidence="6">Belongs to the ABC-4 integral membrane protein family.</text>
</comment>
<feature type="transmembrane region" description="Helical" evidence="7">
    <location>
        <begin position="353"/>
        <end position="376"/>
    </location>
</feature>
<dbReference type="EMBL" id="VSTF01000002">
    <property type="protein sequence ID" value="TYL61222.1"/>
    <property type="molecule type" value="Genomic_DNA"/>
</dbReference>
<dbReference type="AlphaFoldDB" id="A0A5S4VPG7"/>
<evidence type="ECO:0000256" key="3">
    <source>
        <dbReference type="ARBA" id="ARBA00022692"/>
    </source>
</evidence>
<evidence type="ECO:0000313" key="10">
    <source>
        <dbReference type="EMBL" id="TYL61222.1"/>
    </source>
</evidence>
<evidence type="ECO:0000259" key="8">
    <source>
        <dbReference type="Pfam" id="PF02687"/>
    </source>
</evidence>
<dbReference type="PANTHER" id="PTHR30572">
    <property type="entry name" value="MEMBRANE COMPONENT OF TRANSPORTER-RELATED"/>
    <property type="match status" value="1"/>
</dbReference>
<dbReference type="Proteomes" id="UP000324327">
    <property type="component" value="Unassembled WGS sequence"/>
</dbReference>
<feature type="transmembrane region" description="Helical" evidence="7">
    <location>
        <begin position="752"/>
        <end position="771"/>
    </location>
</feature>
<keyword evidence="3 7" id="KW-0812">Transmembrane</keyword>
<feature type="domain" description="ABC3 transporter permease C-terminal" evidence="8">
    <location>
        <begin position="264"/>
        <end position="387"/>
    </location>
</feature>
<comment type="caution">
    <text evidence="10">The sequence shown here is derived from an EMBL/GenBank/DDBJ whole genome shotgun (WGS) entry which is preliminary data.</text>
</comment>
<evidence type="ECO:0000256" key="5">
    <source>
        <dbReference type="ARBA" id="ARBA00023136"/>
    </source>
</evidence>
<feature type="transmembrane region" description="Helical" evidence="7">
    <location>
        <begin position="254"/>
        <end position="278"/>
    </location>
</feature>
<dbReference type="InterPro" id="IPR003838">
    <property type="entry name" value="ABC3_permease_C"/>
</dbReference>
<feature type="transmembrane region" description="Helical" evidence="7">
    <location>
        <begin position="428"/>
        <end position="449"/>
    </location>
</feature>
<evidence type="ECO:0000256" key="6">
    <source>
        <dbReference type="ARBA" id="ARBA00038076"/>
    </source>
</evidence>
<keyword evidence="5 7" id="KW-0472">Membrane</keyword>
<feature type="transmembrane region" description="Helical" evidence="7">
    <location>
        <begin position="655"/>
        <end position="675"/>
    </location>
</feature>
<dbReference type="GO" id="GO:0022857">
    <property type="term" value="F:transmembrane transporter activity"/>
    <property type="evidence" value="ECO:0007669"/>
    <property type="project" value="TreeGrafter"/>
</dbReference>
<feature type="transmembrane region" description="Helical" evidence="7">
    <location>
        <begin position="710"/>
        <end position="732"/>
    </location>
</feature>
<dbReference type="GO" id="GO:0005886">
    <property type="term" value="C:plasma membrane"/>
    <property type="evidence" value="ECO:0007669"/>
    <property type="project" value="UniProtKB-SubCell"/>
</dbReference>
<feature type="transmembrane region" description="Helical" evidence="7">
    <location>
        <begin position="316"/>
        <end position="341"/>
    </location>
</feature>
<feature type="domain" description="ABC3 transporter permease C-terminal" evidence="8">
    <location>
        <begin position="662"/>
        <end position="779"/>
    </location>
</feature>
<feature type="transmembrane region" description="Helical" evidence="7">
    <location>
        <begin position="21"/>
        <end position="44"/>
    </location>
</feature>
<reference evidence="10 11" key="1">
    <citation type="submission" date="2019-08" db="EMBL/GenBank/DDBJ databases">
        <authorList>
            <person name="Duncan S."/>
            <person name="Walker A."/>
        </authorList>
    </citation>
    <scope>NUCLEOTIDE SEQUENCE [LARGE SCALE GENOMIC DNA]</scope>
    <source>
        <strain evidence="10 11">T3WBe13</strain>
    </source>
</reference>
<evidence type="ECO:0000256" key="7">
    <source>
        <dbReference type="SAM" id="Phobius"/>
    </source>
</evidence>
<gene>
    <name evidence="10" type="ORF">FYL31_02780</name>
</gene>
<keyword evidence="4 7" id="KW-1133">Transmembrane helix</keyword>
<dbReference type="Pfam" id="PF02687">
    <property type="entry name" value="FtsX"/>
    <property type="match status" value="2"/>
</dbReference>
<reference evidence="10 11" key="2">
    <citation type="submission" date="2019-09" db="EMBL/GenBank/DDBJ databases">
        <title>Strain-level analysis of Eubacterium rectale using genomes from metagenomes.</title>
        <authorList>
            <person name="Karcher N."/>
            <person name="Segata N."/>
        </authorList>
    </citation>
    <scope>NUCLEOTIDE SEQUENCE [LARGE SCALE GENOMIC DNA]</scope>
    <source>
        <strain evidence="10 11">T3WBe13</strain>
    </source>
</reference>
<proteinExistence type="inferred from homology"/>
<organism evidence="10 11">
    <name type="scientific">Agathobacter rectalis</name>
    <dbReference type="NCBI Taxonomy" id="39491"/>
    <lineage>
        <taxon>Bacteria</taxon>
        <taxon>Bacillati</taxon>
        <taxon>Bacillota</taxon>
        <taxon>Clostridia</taxon>
        <taxon>Lachnospirales</taxon>
        <taxon>Lachnospiraceae</taxon>
        <taxon>Agathobacter</taxon>
    </lineage>
</organism>
<dbReference type="PANTHER" id="PTHR30572:SF4">
    <property type="entry name" value="ABC TRANSPORTER PERMEASE YTRF"/>
    <property type="match status" value="1"/>
</dbReference>
<dbReference type="Pfam" id="PF12704">
    <property type="entry name" value="MacB_PCD"/>
    <property type="match status" value="1"/>
</dbReference>
<dbReference type="RefSeq" id="WP_148871872.1">
    <property type="nucleotide sequence ID" value="NZ_VSTF01000002.1"/>
</dbReference>
<dbReference type="InterPro" id="IPR025857">
    <property type="entry name" value="MacB_PCD"/>
</dbReference>